<protein>
    <recommendedName>
        <fullName evidence="2">Transposase IS801/IS1294 domain-containing protein</fullName>
    </recommendedName>
</protein>
<sequence length="195" mass="22109">MRRLIDGGWLFPGLDPLDALSTRQLNRAIHAAAEAAHIDKRVSMRGGRQPQAPGRAVGRLRRRSPRQRSGGPEGDRHRQQRMTLSIEQGKGRRDRYAMPHHPHVHGIIPGGGLSPDGERWIACRPGFFLPVRVLSRLFRRRFLEALESAHRWASRPINRHSLQYSDRLGVLRGFLHRGLFDACQQRAVAHSHSCG</sequence>
<dbReference type="EMBL" id="OFSP01000039">
    <property type="protein sequence ID" value="SOY68882.1"/>
    <property type="molecule type" value="Genomic_DNA"/>
</dbReference>
<evidence type="ECO:0000259" key="2">
    <source>
        <dbReference type="Pfam" id="PF04986"/>
    </source>
</evidence>
<dbReference type="GO" id="GO:0006313">
    <property type="term" value="P:DNA transposition"/>
    <property type="evidence" value="ECO:0007669"/>
    <property type="project" value="InterPro"/>
</dbReference>
<evidence type="ECO:0000256" key="1">
    <source>
        <dbReference type="SAM" id="MobiDB-lite"/>
    </source>
</evidence>
<feature type="region of interest" description="Disordered" evidence="1">
    <location>
        <begin position="40"/>
        <end position="86"/>
    </location>
</feature>
<proteinExistence type="predicted"/>
<accession>A0A375CFJ5</accession>
<dbReference type="GO" id="GO:0004803">
    <property type="term" value="F:transposase activity"/>
    <property type="evidence" value="ECO:0007669"/>
    <property type="project" value="InterPro"/>
</dbReference>
<dbReference type="InterPro" id="IPR007069">
    <property type="entry name" value="Transposase_32"/>
</dbReference>
<dbReference type="Pfam" id="PF04986">
    <property type="entry name" value="Y2_Tnp"/>
    <property type="match status" value="1"/>
</dbReference>
<name>A0A375CFJ5_9BURK</name>
<dbReference type="GO" id="GO:0003677">
    <property type="term" value="F:DNA binding"/>
    <property type="evidence" value="ECO:0007669"/>
    <property type="project" value="InterPro"/>
</dbReference>
<dbReference type="Proteomes" id="UP000256297">
    <property type="component" value="Chromosome CBM2589_a"/>
</dbReference>
<feature type="domain" description="Transposase IS801/IS1294" evidence="2">
    <location>
        <begin position="97"/>
        <end position="153"/>
    </location>
</feature>
<comment type="caution">
    <text evidence="3">The sequence shown here is derived from an EMBL/GenBank/DDBJ whole genome shotgun (WGS) entry which is preliminary data.</text>
</comment>
<evidence type="ECO:0000313" key="3">
    <source>
        <dbReference type="EMBL" id="SOY68882.1"/>
    </source>
</evidence>
<dbReference type="AlphaFoldDB" id="A0A375CFJ5"/>
<reference evidence="3" key="1">
    <citation type="submission" date="2018-01" db="EMBL/GenBank/DDBJ databases">
        <authorList>
            <person name="Clerissi C."/>
        </authorList>
    </citation>
    <scope>NUCLEOTIDE SEQUENCE</scope>
    <source>
        <strain evidence="3">Cupriavidus taiwanensis STM 3521</strain>
    </source>
</reference>
<gene>
    <name evidence="3" type="ORF">CBM2589_A90352</name>
</gene>
<organism evidence="3">
    <name type="scientific">Cupriavidus taiwanensis</name>
    <dbReference type="NCBI Taxonomy" id="164546"/>
    <lineage>
        <taxon>Bacteria</taxon>
        <taxon>Pseudomonadati</taxon>
        <taxon>Pseudomonadota</taxon>
        <taxon>Betaproteobacteria</taxon>
        <taxon>Burkholderiales</taxon>
        <taxon>Burkholderiaceae</taxon>
        <taxon>Cupriavidus</taxon>
    </lineage>
</organism>